<proteinExistence type="predicted"/>
<sequence>MISSNREYALMNGRFLLFYFKLLGKRAVSIGSFKN</sequence>
<dbReference type="Proteomes" id="UP000250257">
    <property type="component" value="Unassembled WGS sequence"/>
</dbReference>
<reference evidence="1 2" key="1">
    <citation type="submission" date="2018-06" db="EMBL/GenBank/DDBJ databases">
        <authorList>
            <consortium name="Pathogen Informatics"/>
            <person name="Doyle S."/>
        </authorList>
    </citation>
    <scope>NUCLEOTIDE SEQUENCE [LARGE SCALE GENOMIC DNA]</scope>
    <source>
        <strain evidence="1 2">NCTC13940</strain>
    </source>
</reference>
<dbReference type="EMBL" id="UAWT01000013">
    <property type="protein sequence ID" value="SQC69152.1"/>
    <property type="molecule type" value="Genomic_DNA"/>
</dbReference>
<organism evidence="1 2">
    <name type="scientific">Listeria fleischmannii subsp. fleischmannii</name>
    <dbReference type="NCBI Taxonomy" id="1671902"/>
    <lineage>
        <taxon>Bacteria</taxon>
        <taxon>Bacillati</taxon>
        <taxon>Bacillota</taxon>
        <taxon>Bacilli</taxon>
        <taxon>Bacillales</taxon>
        <taxon>Listeriaceae</taxon>
        <taxon>Listeria</taxon>
    </lineage>
</organism>
<evidence type="ECO:0000313" key="2">
    <source>
        <dbReference type="Proteomes" id="UP000250257"/>
    </source>
</evidence>
<name>A0A2X3GLU1_9LIST</name>
<evidence type="ECO:0000313" key="1">
    <source>
        <dbReference type="EMBL" id="SQC69152.1"/>
    </source>
</evidence>
<gene>
    <name evidence="1" type="ORF">NCTC13940_01362</name>
</gene>
<accession>A0A2X3GLU1</accession>
<dbReference type="AlphaFoldDB" id="A0A2X3GLU1"/>
<protein>
    <submittedName>
        <fullName evidence="1">Uncharacterized protein</fullName>
    </submittedName>
</protein>